<dbReference type="GO" id="GO:0008081">
    <property type="term" value="F:phosphoric diester hydrolase activity"/>
    <property type="evidence" value="ECO:0007669"/>
    <property type="project" value="TreeGrafter"/>
</dbReference>
<comment type="catalytic activity">
    <reaction evidence="7">
        <text>Endonucleolytic cleavage to 5'-phosphooligonucleotide end-products.</text>
        <dbReference type="EC" id="3.1.21.2"/>
    </reaction>
</comment>
<feature type="binding site" evidence="7">
    <location>
        <position position="226"/>
    </location>
    <ligand>
        <name>Zn(2+)</name>
        <dbReference type="ChEBI" id="CHEBI:29105"/>
        <label>3</label>
    </ligand>
</feature>
<reference evidence="9 10" key="2">
    <citation type="journal article" date="2016" name="Stand. Genomic Sci.">
        <title>Complete genome sequence of 'Halanaeroarchaeum sulfurireducens' M27-SA2, a sulfur-reducing and acetate-oxidizing haloarchaeon from the deep-sea hypersaline anoxic lake Medee.</title>
        <authorList>
            <person name="Messina E."/>
            <person name="Sorokin D.Y."/>
            <person name="Kublanov I.V."/>
            <person name="Toshchakov S."/>
            <person name="Lopatina A."/>
            <person name="Arcadi E."/>
            <person name="Smedile F."/>
            <person name="La Spada G."/>
            <person name="La Cono V."/>
            <person name="Yakimov M.M."/>
        </authorList>
    </citation>
    <scope>NUCLEOTIDE SEQUENCE [LARGE SCALE GENOMIC DNA]</scope>
    <source>
        <strain evidence="9 10">M27-SA2</strain>
    </source>
</reference>
<evidence type="ECO:0000256" key="2">
    <source>
        <dbReference type="ARBA" id="ARBA00022723"/>
    </source>
</evidence>
<feature type="binding site" evidence="7">
    <location>
        <position position="141"/>
    </location>
    <ligand>
        <name>Zn(2+)</name>
        <dbReference type="ChEBI" id="CHEBI:29105"/>
        <label>1</label>
    </ligand>
</feature>
<feature type="binding site" evidence="7">
    <location>
        <position position="176"/>
    </location>
    <ligand>
        <name>Zn(2+)</name>
        <dbReference type="ChEBI" id="CHEBI:29105"/>
        <label>2</label>
    </ligand>
</feature>
<dbReference type="KEGG" id="hsf:HLASA_0310"/>
<keyword evidence="3 7" id="KW-0227">DNA damage</keyword>
<dbReference type="PANTHER" id="PTHR21445">
    <property type="entry name" value="ENDONUCLEASE IV ENDODEOXYRIBONUCLEASE IV"/>
    <property type="match status" value="1"/>
</dbReference>
<dbReference type="AlphaFoldDB" id="A0A0N9N383"/>
<proteinExistence type="inferred from homology"/>
<dbReference type="GeneID" id="26009680"/>
<dbReference type="PROSITE" id="PS00730">
    <property type="entry name" value="AP_NUCLEASE_F2_2"/>
    <property type="match status" value="1"/>
</dbReference>
<feature type="binding site" evidence="7">
    <location>
        <position position="228"/>
    </location>
    <ligand>
        <name>Zn(2+)</name>
        <dbReference type="ChEBI" id="CHEBI:29105"/>
        <label>3</label>
    </ligand>
</feature>
<feature type="domain" description="Xylose isomerase-like TIM barrel" evidence="8">
    <location>
        <begin position="22"/>
        <end position="275"/>
    </location>
</feature>
<dbReference type="CDD" id="cd00019">
    <property type="entry name" value="AP2Ec"/>
    <property type="match status" value="1"/>
</dbReference>
<dbReference type="PROSITE" id="PS00731">
    <property type="entry name" value="AP_NUCLEASE_F2_3"/>
    <property type="match status" value="1"/>
</dbReference>
<feature type="binding site" evidence="7">
    <location>
        <position position="258"/>
    </location>
    <ligand>
        <name>Zn(2+)</name>
        <dbReference type="ChEBI" id="CHEBI:29105"/>
        <label>2</label>
    </ligand>
</feature>
<dbReference type="GO" id="GO:0006284">
    <property type="term" value="P:base-excision repair"/>
    <property type="evidence" value="ECO:0007669"/>
    <property type="project" value="TreeGrafter"/>
</dbReference>
<evidence type="ECO:0000256" key="1">
    <source>
        <dbReference type="ARBA" id="ARBA00005340"/>
    </source>
</evidence>
<dbReference type="RefSeq" id="WP_054519477.1">
    <property type="nucleotide sequence ID" value="NZ_CP011564.1"/>
</dbReference>
<keyword evidence="5 7" id="KW-0862">Zinc</keyword>
<evidence type="ECO:0000256" key="4">
    <source>
        <dbReference type="ARBA" id="ARBA00022801"/>
    </source>
</evidence>
<comment type="function">
    <text evidence="7">Endonuclease IV plays a role in DNA repair. It cleaves phosphodiester bonds at apurinic or apyrimidinic (AP) sites, generating a 3'-hydroxyl group and a 5'-terminal sugar phosphate.</text>
</comment>
<dbReference type="EC" id="3.1.21.2" evidence="7"/>
<evidence type="ECO:0000259" key="8">
    <source>
        <dbReference type="Pfam" id="PF01261"/>
    </source>
</evidence>
<keyword evidence="6 7" id="KW-0234">DNA repair</keyword>
<protein>
    <recommendedName>
        <fullName evidence="7">Probable endonuclease 4</fullName>
        <ecNumber evidence="7">3.1.21.2</ecNumber>
    </recommendedName>
    <alternativeName>
        <fullName evidence="7">Endodeoxyribonuclease IV</fullName>
    </alternativeName>
    <alternativeName>
        <fullName evidence="7">Endonuclease IV</fullName>
    </alternativeName>
</protein>
<dbReference type="InterPro" id="IPR018246">
    <property type="entry name" value="AP_endonuc_F2_Zn_BS"/>
</dbReference>
<name>A0A0N9N383_9EURY</name>
<feature type="binding site" evidence="7">
    <location>
        <position position="107"/>
    </location>
    <ligand>
        <name>Zn(2+)</name>
        <dbReference type="ChEBI" id="CHEBI:29105"/>
        <label>1</label>
    </ligand>
</feature>
<dbReference type="GO" id="GO:0008833">
    <property type="term" value="F:deoxyribonuclease IV (phage-T4-induced) activity"/>
    <property type="evidence" value="ECO:0007669"/>
    <property type="project" value="UniProtKB-UniRule"/>
</dbReference>
<gene>
    <name evidence="7" type="primary">nfo</name>
    <name evidence="9" type="ORF">HLASA_0310</name>
</gene>
<comment type="similarity">
    <text evidence="1 7">Belongs to the AP endonuclease 2 family.</text>
</comment>
<dbReference type="HAMAP" id="MF_00152">
    <property type="entry name" value="Nfo"/>
    <property type="match status" value="1"/>
</dbReference>
<reference evidence="10" key="1">
    <citation type="submission" date="2015-05" db="EMBL/GenBank/DDBJ databases">
        <title>Complete genome sequence of Halanaeroarchaeum sulfurireducens type strain M27-SA2, a sulfate-reducer haloarchaeon from marine anoxic lake Medee.</title>
        <authorList>
            <person name="Messina E."/>
            <person name="Kublanov I.V."/>
            <person name="Toshchakov S."/>
            <person name="Arcadi E."/>
            <person name="La Spada G."/>
            <person name="La Cono V."/>
            <person name="Yakimov M.M."/>
        </authorList>
    </citation>
    <scope>NUCLEOTIDE SEQUENCE [LARGE SCALE GENOMIC DNA]</scope>
    <source>
        <strain evidence="10">M27-SA2</strain>
    </source>
</reference>
<evidence type="ECO:0000256" key="6">
    <source>
        <dbReference type="ARBA" id="ARBA00023204"/>
    </source>
</evidence>
<dbReference type="SUPFAM" id="SSF51658">
    <property type="entry name" value="Xylose isomerase-like"/>
    <property type="match status" value="1"/>
</dbReference>
<dbReference type="GO" id="GO:0003677">
    <property type="term" value="F:DNA binding"/>
    <property type="evidence" value="ECO:0007669"/>
    <property type="project" value="InterPro"/>
</dbReference>
<sequence>MFRIGAHVSISGGVQQAVEREREVGGNCGQIFVGSPRGWAVSEVDEDEAAAFVEGSTDRDVGPWIVHGTYLVNLALPKDDLAAKSIDAVQAELEAAAALDIPYYVFHPGSHTGAGEETGIENVGERLSQLEIPDGVTLLLENTAGKGTTVGTNFADLDRMVAVSEHDYDDLGVCLDTCHLYAAGYDFTTETGMDDMIAELEETVGVENVQYLHLNDSKHPLGSEKDEHEHLGEGEIGAAGLRRFINHEALRDNPMVVETPEDGEKGYAWNVERARELREDD</sequence>
<dbReference type="Pfam" id="PF01261">
    <property type="entry name" value="AP_endonuc_2"/>
    <property type="match status" value="1"/>
</dbReference>
<feature type="binding site" evidence="7">
    <location>
        <position position="213"/>
    </location>
    <ligand>
        <name>Zn(2+)</name>
        <dbReference type="ChEBI" id="CHEBI:29105"/>
        <label>2</label>
    </ligand>
</feature>
<evidence type="ECO:0000313" key="10">
    <source>
        <dbReference type="Proteomes" id="UP000060390"/>
    </source>
</evidence>
<dbReference type="NCBIfam" id="TIGR00587">
    <property type="entry name" value="nfo"/>
    <property type="match status" value="1"/>
</dbReference>
<dbReference type="InterPro" id="IPR013022">
    <property type="entry name" value="Xyl_isomerase-like_TIM-brl"/>
</dbReference>
<dbReference type="InterPro" id="IPR001719">
    <property type="entry name" value="AP_endonuc_2"/>
</dbReference>
<accession>A0A0N9N383</accession>
<dbReference type="PATRIC" id="fig|1604004.5.peg.323"/>
<dbReference type="SMART" id="SM00518">
    <property type="entry name" value="AP2Ec"/>
    <property type="match status" value="1"/>
</dbReference>
<evidence type="ECO:0000256" key="3">
    <source>
        <dbReference type="ARBA" id="ARBA00022763"/>
    </source>
</evidence>
<evidence type="ECO:0000256" key="5">
    <source>
        <dbReference type="ARBA" id="ARBA00022833"/>
    </source>
</evidence>
<dbReference type="PROSITE" id="PS51432">
    <property type="entry name" value="AP_NUCLEASE_F2_4"/>
    <property type="match status" value="1"/>
</dbReference>
<comment type="cofactor">
    <cofactor evidence="7">
        <name>Zn(2+)</name>
        <dbReference type="ChEBI" id="CHEBI:29105"/>
    </cofactor>
    <text evidence="7">Binds 3 Zn(2+) ions.</text>
</comment>
<keyword evidence="7 9" id="KW-0255">Endonuclease</keyword>
<dbReference type="PANTHER" id="PTHR21445:SF0">
    <property type="entry name" value="APURINIC-APYRIMIDINIC ENDONUCLEASE"/>
    <property type="match status" value="1"/>
</dbReference>
<feature type="binding site" evidence="7">
    <location>
        <position position="67"/>
    </location>
    <ligand>
        <name>Zn(2+)</name>
        <dbReference type="ChEBI" id="CHEBI:29105"/>
        <label>1</label>
    </ligand>
</feature>
<keyword evidence="4 7" id="KW-0378">Hydrolase</keyword>
<dbReference type="FunFam" id="3.20.20.150:FF:000001">
    <property type="entry name" value="Probable endonuclease 4"/>
    <property type="match status" value="1"/>
</dbReference>
<dbReference type="Gene3D" id="3.20.20.150">
    <property type="entry name" value="Divalent-metal-dependent TIM barrel enzymes"/>
    <property type="match status" value="1"/>
</dbReference>
<dbReference type="EMBL" id="CP011564">
    <property type="protein sequence ID" value="ALG81220.1"/>
    <property type="molecule type" value="Genomic_DNA"/>
</dbReference>
<dbReference type="STRING" id="1604004.HLASA_0310"/>
<dbReference type="Proteomes" id="UP000060390">
    <property type="component" value="Chromosome"/>
</dbReference>
<feature type="binding site" evidence="7">
    <location>
        <position position="179"/>
    </location>
    <ligand>
        <name>Zn(2+)</name>
        <dbReference type="ChEBI" id="CHEBI:29105"/>
        <label>3</label>
    </ligand>
</feature>
<keyword evidence="2 7" id="KW-0479">Metal-binding</keyword>
<dbReference type="GO" id="GO:0008270">
    <property type="term" value="F:zinc ion binding"/>
    <property type="evidence" value="ECO:0007669"/>
    <property type="project" value="UniProtKB-UniRule"/>
</dbReference>
<evidence type="ECO:0000313" key="9">
    <source>
        <dbReference type="EMBL" id="ALG81220.1"/>
    </source>
</evidence>
<keyword evidence="7" id="KW-0540">Nuclease</keyword>
<evidence type="ECO:0000256" key="7">
    <source>
        <dbReference type="HAMAP-Rule" id="MF_00152"/>
    </source>
</evidence>
<dbReference type="GO" id="GO:0003906">
    <property type="term" value="F:DNA-(apurinic or apyrimidinic site) endonuclease activity"/>
    <property type="evidence" value="ECO:0007669"/>
    <property type="project" value="TreeGrafter"/>
</dbReference>
<dbReference type="InterPro" id="IPR036237">
    <property type="entry name" value="Xyl_isomerase-like_sf"/>
</dbReference>
<organism evidence="9 10">
    <name type="scientific">Halanaeroarchaeum sulfurireducens</name>
    <dbReference type="NCBI Taxonomy" id="1604004"/>
    <lineage>
        <taxon>Archaea</taxon>
        <taxon>Methanobacteriati</taxon>
        <taxon>Methanobacteriota</taxon>
        <taxon>Stenosarchaea group</taxon>
        <taxon>Halobacteria</taxon>
        <taxon>Halobacteriales</taxon>
        <taxon>Halobacteriaceae</taxon>
        <taxon>Halanaeroarchaeum</taxon>
    </lineage>
</organism>
<feature type="binding site" evidence="7">
    <location>
        <position position="141"/>
    </location>
    <ligand>
        <name>Zn(2+)</name>
        <dbReference type="ChEBI" id="CHEBI:29105"/>
        <label>2</label>
    </ligand>
</feature>